<proteinExistence type="predicted"/>
<dbReference type="AlphaFoldDB" id="A0A4R6UYE1"/>
<reference evidence="1 2" key="1">
    <citation type="submission" date="2019-03" db="EMBL/GenBank/DDBJ databases">
        <title>Genomic Encyclopedia of Type Strains, Phase IV (KMG-IV): sequencing the most valuable type-strain genomes for metagenomic binning, comparative biology and taxonomic classification.</title>
        <authorList>
            <person name="Goeker M."/>
        </authorList>
    </citation>
    <scope>NUCLEOTIDE SEQUENCE [LARGE SCALE GENOMIC DNA]</scope>
    <source>
        <strain evidence="1 2">DSM 103792</strain>
    </source>
</reference>
<gene>
    <name evidence="1" type="ORF">EV696_101300</name>
</gene>
<evidence type="ECO:0000313" key="1">
    <source>
        <dbReference type="EMBL" id="TDQ51326.1"/>
    </source>
</evidence>
<evidence type="ECO:0000313" key="2">
    <source>
        <dbReference type="Proteomes" id="UP000295375"/>
    </source>
</evidence>
<sequence>MTFTSVKMTMIKNGLNKPKLLDQSHLINLITTALPHHTAYIQKHGEDAAHYLLDELEQSILRELRAMISGADRDDANLKLVADIHSRVEAMQQATVQAAAEAAPIN</sequence>
<organism evidence="1 2">
    <name type="scientific">Permianibacter aggregans</name>
    <dbReference type="NCBI Taxonomy" id="1510150"/>
    <lineage>
        <taxon>Bacteria</taxon>
        <taxon>Pseudomonadati</taxon>
        <taxon>Pseudomonadota</taxon>
        <taxon>Gammaproteobacteria</taxon>
        <taxon>Pseudomonadales</taxon>
        <taxon>Pseudomonadaceae</taxon>
        <taxon>Permianibacter</taxon>
    </lineage>
</organism>
<comment type="caution">
    <text evidence="1">The sequence shown here is derived from an EMBL/GenBank/DDBJ whole genome shotgun (WGS) entry which is preliminary data.</text>
</comment>
<dbReference type="Proteomes" id="UP000295375">
    <property type="component" value="Unassembled WGS sequence"/>
</dbReference>
<protein>
    <submittedName>
        <fullName evidence="1">Uncharacterized protein</fullName>
    </submittedName>
</protein>
<accession>A0A4R6UYE1</accession>
<keyword evidence="2" id="KW-1185">Reference proteome</keyword>
<dbReference type="EMBL" id="SNYM01000001">
    <property type="protein sequence ID" value="TDQ51326.1"/>
    <property type="molecule type" value="Genomic_DNA"/>
</dbReference>
<name>A0A4R6UYE1_9GAMM</name>